<keyword evidence="2" id="KW-1185">Reference proteome</keyword>
<proteinExistence type="predicted"/>
<evidence type="ECO:0000313" key="1">
    <source>
        <dbReference type="EMBL" id="KAI5666777.1"/>
    </source>
</evidence>
<reference evidence="2" key="1">
    <citation type="journal article" date="2023" name="Nat. Plants">
        <title>Single-cell RNA sequencing provides a high-resolution roadmap for understanding the multicellular compartmentation of specialized metabolism.</title>
        <authorList>
            <person name="Sun S."/>
            <person name="Shen X."/>
            <person name="Li Y."/>
            <person name="Li Y."/>
            <person name="Wang S."/>
            <person name="Li R."/>
            <person name="Zhang H."/>
            <person name="Shen G."/>
            <person name="Guo B."/>
            <person name="Wei J."/>
            <person name="Xu J."/>
            <person name="St-Pierre B."/>
            <person name="Chen S."/>
            <person name="Sun C."/>
        </authorList>
    </citation>
    <scope>NUCLEOTIDE SEQUENCE [LARGE SCALE GENOMIC DNA]</scope>
</reference>
<name>A0ACC0B295_CATRO</name>
<dbReference type="EMBL" id="CM044704">
    <property type="protein sequence ID" value="KAI5666777.1"/>
    <property type="molecule type" value="Genomic_DNA"/>
</dbReference>
<comment type="caution">
    <text evidence="1">The sequence shown here is derived from an EMBL/GenBank/DDBJ whole genome shotgun (WGS) entry which is preliminary data.</text>
</comment>
<accession>A0ACC0B295</accession>
<protein>
    <submittedName>
        <fullName evidence="1">Uncharacterized protein</fullName>
    </submittedName>
</protein>
<sequence>MALEFITYSAITACLGCAITYFDNPCCFEIDDYSMAAGNHFIDDDDVDPMAQRGRIEAPSTMCISPRFVEELEEEECCICLLSWKEDQDGCTSSKWVVIESCQHRFHDHCIKDWFEINQNCPLCRRGST</sequence>
<evidence type="ECO:0000313" key="2">
    <source>
        <dbReference type="Proteomes" id="UP001060085"/>
    </source>
</evidence>
<gene>
    <name evidence="1" type="ORF">M9H77_16630</name>
</gene>
<organism evidence="1 2">
    <name type="scientific">Catharanthus roseus</name>
    <name type="common">Madagascar periwinkle</name>
    <name type="synonym">Vinca rosea</name>
    <dbReference type="NCBI Taxonomy" id="4058"/>
    <lineage>
        <taxon>Eukaryota</taxon>
        <taxon>Viridiplantae</taxon>
        <taxon>Streptophyta</taxon>
        <taxon>Embryophyta</taxon>
        <taxon>Tracheophyta</taxon>
        <taxon>Spermatophyta</taxon>
        <taxon>Magnoliopsida</taxon>
        <taxon>eudicotyledons</taxon>
        <taxon>Gunneridae</taxon>
        <taxon>Pentapetalae</taxon>
        <taxon>asterids</taxon>
        <taxon>lamiids</taxon>
        <taxon>Gentianales</taxon>
        <taxon>Apocynaceae</taxon>
        <taxon>Rauvolfioideae</taxon>
        <taxon>Vinceae</taxon>
        <taxon>Catharanthinae</taxon>
        <taxon>Catharanthus</taxon>
    </lineage>
</organism>
<dbReference type="Proteomes" id="UP001060085">
    <property type="component" value="Linkage Group LG04"/>
</dbReference>